<dbReference type="OrthoDB" id="95460at2"/>
<accession>A0A0W0VTI6</accession>
<dbReference type="SUPFAM" id="SSF55804">
    <property type="entry name" value="Phoshotransferase/anion transport protein"/>
    <property type="match status" value="1"/>
</dbReference>
<dbReference type="GO" id="GO:0030295">
    <property type="term" value="F:protein kinase activator activity"/>
    <property type="evidence" value="ECO:0007669"/>
    <property type="project" value="TreeGrafter"/>
</dbReference>
<evidence type="ECO:0000259" key="1">
    <source>
        <dbReference type="PROSITE" id="PS51094"/>
    </source>
</evidence>
<reference evidence="2 3" key="1">
    <citation type="submission" date="2015-11" db="EMBL/GenBank/DDBJ databases">
        <title>Genomic analysis of 38 Legionella species identifies large and diverse effector repertoires.</title>
        <authorList>
            <person name="Burstein D."/>
            <person name="Amaro F."/>
            <person name="Zusman T."/>
            <person name="Lifshitz Z."/>
            <person name="Cohen O."/>
            <person name="Gilbert J.A."/>
            <person name="Pupko T."/>
            <person name="Shuman H.A."/>
            <person name="Segal G."/>
        </authorList>
    </citation>
    <scope>NUCLEOTIDE SEQUENCE [LARGE SCALE GENOMIC DNA]</scope>
    <source>
        <strain evidence="2 3">ATCC 49505</strain>
    </source>
</reference>
<dbReference type="PANTHER" id="PTHR47738">
    <property type="entry name" value="PTS SYSTEM FRUCTOSE-LIKE EIIA COMPONENT-RELATED"/>
    <property type="match status" value="1"/>
</dbReference>
<dbReference type="Gene3D" id="3.40.930.10">
    <property type="entry name" value="Mannitol-specific EII, Chain A"/>
    <property type="match status" value="1"/>
</dbReference>
<dbReference type="EMBL" id="LNYK01000001">
    <property type="protein sequence ID" value="KTD23177.1"/>
    <property type="molecule type" value="Genomic_DNA"/>
</dbReference>
<dbReference type="InterPro" id="IPR051541">
    <property type="entry name" value="PTS_SugarTrans_NitroReg"/>
</dbReference>
<dbReference type="Pfam" id="PF00359">
    <property type="entry name" value="PTS_EIIA_2"/>
    <property type="match status" value="1"/>
</dbReference>
<dbReference type="STRING" id="45068.Llon_0062"/>
<keyword evidence="3" id="KW-1185">Reference proteome</keyword>
<dbReference type="AlphaFoldDB" id="A0A0W0VTI6"/>
<dbReference type="PATRIC" id="fig|45068.5.peg.67"/>
<keyword evidence="2" id="KW-0808">Transferase</keyword>
<dbReference type="PROSITE" id="PS51094">
    <property type="entry name" value="PTS_EIIA_TYPE_2"/>
    <property type="match status" value="1"/>
</dbReference>
<dbReference type="EC" id="2.7.1.-" evidence="2"/>
<sequence>MLFFNLFHRKNICLDEASQSKTAVLLKISQLIHQNNPKLSIESLFDAFWKRETLGSTAIGHGIIIPHIRSQAAEETQACFLKLKTPIDFGAEDKQPIDLVIGLVVPQTNTTQHLALLNGICQEFGKPSLRNACRAANDEEELFRLLVKPSKTATQLIETEMISE</sequence>
<evidence type="ECO:0000313" key="2">
    <source>
        <dbReference type="EMBL" id="KTD23177.1"/>
    </source>
</evidence>
<feature type="domain" description="PTS EIIA type-2" evidence="1">
    <location>
        <begin position="5"/>
        <end position="149"/>
    </location>
</feature>
<proteinExistence type="predicted"/>
<dbReference type="GO" id="GO:0016740">
    <property type="term" value="F:transferase activity"/>
    <property type="evidence" value="ECO:0007669"/>
    <property type="project" value="UniProtKB-KW"/>
</dbReference>
<dbReference type="PANTHER" id="PTHR47738:SF1">
    <property type="entry name" value="NITROGEN REGULATORY PROTEIN"/>
    <property type="match status" value="1"/>
</dbReference>
<dbReference type="InterPro" id="IPR002178">
    <property type="entry name" value="PTS_EIIA_type-2_dom"/>
</dbReference>
<dbReference type="Proteomes" id="UP000054997">
    <property type="component" value="Unassembled WGS sequence"/>
</dbReference>
<protein>
    <submittedName>
        <fullName evidence="2">Nitrogen regulatory protein</fullName>
        <ecNumber evidence="2">2.7.1.-</ecNumber>
    </submittedName>
</protein>
<gene>
    <name evidence="2" type="primary">ptsN</name>
    <name evidence="2" type="ORF">Llon_0062</name>
</gene>
<name>A0A0W0VTI6_9GAMM</name>
<dbReference type="RefSeq" id="WP_058528084.1">
    <property type="nucleotide sequence ID" value="NZ_CAAAHZ010000005.1"/>
</dbReference>
<evidence type="ECO:0000313" key="3">
    <source>
        <dbReference type="Proteomes" id="UP000054997"/>
    </source>
</evidence>
<comment type="caution">
    <text evidence="2">The sequence shown here is derived from an EMBL/GenBank/DDBJ whole genome shotgun (WGS) entry which is preliminary data.</text>
</comment>
<organism evidence="2 3">
    <name type="scientific">Legionella londiniensis</name>
    <dbReference type="NCBI Taxonomy" id="45068"/>
    <lineage>
        <taxon>Bacteria</taxon>
        <taxon>Pseudomonadati</taxon>
        <taxon>Pseudomonadota</taxon>
        <taxon>Gammaproteobacteria</taxon>
        <taxon>Legionellales</taxon>
        <taxon>Legionellaceae</taxon>
        <taxon>Legionella</taxon>
    </lineage>
</organism>
<dbReference type="InterPro" id="IPR016152">
    <property type="entry name" value="PTrfase/Anion_transptr"/>
</dbReference>